<organism evidence="1 2">
    <name type="scientific">Neisseria gonorrhoeae (strain NCCP11945)</name>
    <dbReference type="NCBI Taxonomy" id="521006"/>
    <lineage>
        <taxon>Bacteria</taxon>
        <taxon>Pseudomonadati</taxon>
        <taxon>Pseudomonadota</taxon>
        <taxon>Betaproteobacteria</taxon>
        <taxon>Neisseriales</taxon>
        <taxon>Neisseriaceae</taxon>
        <taxon>Neisseria</taxon>
    </lineage>
</organism>
<keyword evidence="1" id="KW-0614">Plasmid</keyword>
<evidence type="ECO:0000313" key="1">
    <source>
        <dbReference type="EMBL" id="ACF31370.1"/>
    </source>
</evidence>
<sequence>MRPCPKNGSCGTAEAFCQFFSRNVSLGGFQFWIGHISKLRDDFCSACIDGCFPQTIPMSLQFRKPSIAGCNIKLVPNPVSD</sequence>
<dbReference type="Proteomes" id="UP000002564">
    <property type="component" value="Plasmid pNGK"/>
</dbReference>
<keyword evidence="1" id="KW-0808">Transferase</keyword>
<dbReference type="KEGG" id="ngk:NGK_p0005"/>
<accession>B4RRG0</accession>
<gene>
    <name evidence="1" type="ordered locus">NGK_p0005</name>
</gene>
<name>B4RRG0_NEIG2</name>
<reference evidence="1 2" key="1">
    <citation type="journal article" date="2008" name="J. Bacteriol.">
        <title>Complete genome sequence of Neisseria gonorrhoeae NCCP11945.</title>
        <authorList>
            <person name="Chung G.T."/>
            <person name="Yoo J.S."/>
            <person name="Oh H.B."/>
            <person name="Lee Y.S."/>
            <person name="Cha S.H."/>
            <person name="Kim S.J."/>
            <person name="Yoo C.K."/>
        </authorList>
    </citation>
    <scope>NUCLEOTIDE SEQUENCE [LARGE SCALE GENOMIC DNA]</scope>
    <source>
        <strain evidence="2">NCCP11945</strain>
        <plasmid evidence="1 2">pNGK</plasmid>
    </source>
</reference>
<dbReference type="GO" id="GO:0016740">
    <property type="term" value="F:transferase activity"/>
    <property type="evidence" value="ECO:0007669"/>
    <property type="project" value="UniProtKB-KW"/>
</dbReference>
<dbReference type="EMBL" id="CP001051">
    <property type="protein sequence ID" value="ACF31370.1"/>
    <property type="molecule type" value="Genomic_DNA"/>
</dbReference>
<geneLocation type="plasmid" evidence="1 2">
    <name>pNGK</name>
</geneLocation>
<evidence type="ECO:0000313" key="2">
    <source>
        <dbReference type="Proteomes" id="UP000002564"/>
    </source>
</evidence>
<dbReference type="AlphaFoldDB" id="B4RRG0"/>
<dbReference type="HOGENOM" id="CLU_2570268_0_0_4"/>
<proteinExistence type="predicted"/>
<protein>
    <submittedName>
        <fullName evidence="1">Amidophosphoribosyl transferase</fullName>
    </submittedName>
</protein>